<dbReference type="AlphaFoldDB" id="A0A4V4H5D5"/>
<dbReference type="EMBL" id="PYDT01000007">
    <property type="protein sequence ID" value="THU55586.1"/>
    <property type="molecule type" value="Genomic_DNA"/>
</dbReference>
<keyword evidence="2" id="KW-1185">Reference proteome</keyword>
<sequence length="142" mass="16540">MWRNRRGGSECRGLEPRTSWDKWMINDFYDEIVEGRRELLDQAGRTGSVREKEASLDIQCFNFDERRPQKKRRNRLALLQKVEKATGIIGSVGTFVRPDACPTDGDRDENSFLGVTLRSFLHFERSKKGRRENHSFFLIGST</sequence>
<reference evidence="1 2" key="1">
    <citation type="journal article" date="2019" name="Nat. Plants">
        <title>Genome sequencing of Musa balbisiana reveals subgenome evolution and function divergence in polyploid bananas.</title>
        <authorList>
            <person name="Yao X."/>
        </authorList>
    </citation>
    <scope>NUCLEOTIDE SEQUENCE [LARGE SCALE GENOMIC DNA]</scope>
    <source>
        <strain evidence="2">cv. DH-PKW</strain>
        <tissue evidence="1">Leaves</tissue>
    </source>
</reference>
<proteinExistence type="predicted"/>
<dbReference type="Proteomes" id="UP000317650">
    <property type="component" value="Chromosome 11"/>
</dbReference>
<accession>A0A4V4H5D5</accession>
<organism evidence="1 2">
    <name type="scientific">Musa balbisiana</name>
    <name type="common">Banana</name>
    <dbReference type="NCBI Taxonomy" id="52838"/>
    <lineage>
        <taxon>Eukaryota</taxon>
        <taxon>Viridiplantae</taxon>
        <taxon>Streptophyta</taxon>
        <taxon>Embryophyta</taxon>
        <taxon>Tracheophyta</taxon>
        <taxon>Spermatophyta</taxon>
        <taxon>Magnoliopsida</taxon>
        <taxon>Liliopsida</taxon>
        <taxon>Zingiberales</taxon>
        <taxon>Musaceae</taxon>
        <taxon>Musa</taxon>
    </lineage>
</organism>
<protein>
    <submittedName>
        <fullName evidence="1">Uncharacterized protein</fullName>
    </submittedName>
</protein>
<evidence type="ECO:0000313" key="2">
    <source>
        <dbReference type="Proteomes" id="UP000317650"/>
    </source>
</evidence>
<gene>
    <name evidence="1" type="ORF">C4D60_Mb11t08140</name>
</gene>
<evidence type="ECO:0000313" key="1">
    <source>
        <dbReference type="EMBL" id="THU55586.1"/>
    </source>
</evidence>
<name>A0A4V4H5D5_MUSBA</name>
<comment type="caution">
    <text evidence="1">The sequence shown here is derived from an EMBL/GenBank/DDBJ whole genome shotgun (WGS) entry which is preliminary data.</text>
</comment>